<dbReference type="GO" id="GO:0015074">
    <property type="term" value="P:DNA integration"/>
    <property type="evidence" value="ECO:0007669"/>
    <property type="project" value="UniProtKB-KW"/>
</dbReference>
<evidence type="ECO:0000259" key="5">
    <source>
        <dbReference type="PROSITE" id="PS51898"/>
    </source>
</evidence>
<dbReference type="EMBL" id="FUYB01000003">
    <property type="protein sequence ID" value="SKA72452.1"/>
    <property type="molecule type" value="Genomic_DNA"/>
</dbReference>
<evidence type="ECO:0000313" key="6">
    <source>
        <dbReference type="EMBL" id="SKA72452.1"/>
    </source>
</evidence>
<dbReference type="PROSITE" id="PS51898">
    <property type="entry name" value="TYR_RECOMBINASE"/>
    <property type="match status" value="1"/>
</dbReference>
<dbReference type="GO" id="GO:0006310">
    <property type="term" value="P:DNA recombination"/>
    <property type="evidence" value="ECO:0007669"/>
    <property type="project" value="UniProtKB-KW"/>
</dbReference>
<dbReference type="SUPFAM" id="SSF56349">
    <property type="entry name" value="DNA breaking-rejoining enzymes"/>
    <property type="match status" value="1"/>
</dbReference>
<dbReference type="Gene3D" id="1.10.150.130">
    <property type="match status" value="1"/>
</dbReference>
<dbReference type="OrthoDB" id="9795573at2"/>
<accession>A0A1T4W5C4</accession>
<dbReference type="Pfam" id="PF22022">
    <property type="entry name" value="Phage_int_M"/>
    <property type="match status" value="1"/>
</dbReference>
<keyword evidence="4" id="KW-0233">DNA recombination</keyword>
<dbReference type="PANTHER" id="PTHR30629">
    <property type="entry name" value="PROPHAGE INTEGRASE"/>
    <property type="match status" value="1"/>
</dbReference>
<dbReference type="InterPro" id="IPR013762">
    <property type="entry name" value="Integrase-like_cat_sf"/>
</dbReference>
<reference evidence="6 7" key="1">
    <citation type="submission" date="2017-02" db="EMBL/GenBank/DDBJ databases">
        <authorList>
            <person name="Peterson S.W."/>
        </authorList>
    </citation>
    <scope>NUCLEOTIDE SEQUENCE [LARGE SCALE GENOMIC DNA]</scope>
    <source>
        <strain evidence="6 7">ATCC 49788</strain>
    </source>
</reference>
<name>A0A1T4W5C4_9GAMM</name>
<evidence type="ECO:0000256" key="4">
    <source>
        <dbReference type="ARBA" id="ARBA00023172"/>
    </source>
</evidence>
<dbReference type="InterPro" id="IPR025166">
    <property type="entry name" value="Integrase_DNA_bind_dom"/>
</dbReference>
<dbReference type="Gene3D" id="1.10.443.10">
    <property type="entry name" value="Intergrase catalytic core"/>
    <property type="match status" value="1"/>
</dbReference>
<protein>
    <submittedName>
        <fullName evidence="6">Integrase</fullName>
    </submittedName>
</protein>
<dbReference type="GO" id="GO:0003677">
    <property type="term" value="F:DNA binding"/>
    <property type="evidence" value="ECO:0007669"/>
    <property type="project" value="UniProtKB-KW"/>
</dbReference>
<dbReference type="Gene3D" id="3.30.160.390">
    <property type="entry name" value="Integrase, DNA-binding domain"/>
    <property type="match status" value="1"/>
</dbReference>
<dbReference type="InterPro" id="IPR038488">
    <property type="entry name" value="Integrase_DNA-bd_sf"/>
</dbReference>
<dbReference type="AlphaFoldDB" id="A0A1T4W5C4"/>
<dbReference type="InterPro" id="IPR050808">
    <property type="entry name" value="Phage_Integrase"/>
</dbReference>
<evidence type="ECO:0000313" key="7">
    <source>
        <dbReference type="Proteomes" id="UP000190460"/>
    </source>
</evidence>
<keyword evidence="2" id="KW-0229">DNA integration</keyword>
<feature type="domain" description="Tyr recombinase" evidence="5">
    <location>
        <begin position="207"/>
        <end position="403"/>
    </location>
</feature>
<evidence type="ECO:0000256" key="2">
    <source>
        <dbReference type="ARBA" id="ARBA00022908"/>
    </source>
</evidence>
<keyword evidence="7" id="KW-1185">Reference proteome</keyword>
<evidence type="ECO:0000256" key="3">
    <source>
        <dbReference type="ARBA" id="ARBA00023125"/>
    </source>
</evidence>
<keyword evidence="3" id="KW-0238">DNA-binding</keyword>
<dbReference type="Pfam" id="PF13356">
    <property type="entry name" value="Arm-DNA-bind_3"/>
    <property type="match status" value="1"/>
</dbReference>
<proteinExistence type="inferred from homology"/>
<dbReference type="InterPro" id="IPR053876">
    <property type="entry name" value="Phage_int_M"/>
</dbReference>
<dbReference type="InterPro" id="IPR002104">
    <property type="entry name" value="Integrase_catalytic"/>
</dbReference>
<dbReference type="STRING" id="92487.SAMN02745130_01079"/>
<gene>
    <name evidence="6" type="ORF">SAMN02745130_01079</name>
</gene>
<evidence type="ECO:0000256" key="1">
    <source>
        <dbReference type="ARBA" id="ARBA00008857"/>
    </source>
</evidence>
<comment type="similarity">
    <text evidence="1">Belongs to the 'phage' integrase family.</text>
</comment>
<sequence>MGILKDAELKAIYRGERVPDKHKLVDGEGLYMHLKPLQSGKFGMYWRFDYQFAGKRKTLPIGTYPLITITEARKTHREAKIGLTKGIDPMVMKRAAKVAQASATSFGTVALLWLENKEGAKRGKDTIANYFKNDIFPVIGKDTPISEVRTKAISDTVERVAKRGSLDQARRVGRWLYKIFRYARTKGLTEENPADIDLSVLIKPRRSKPHAAITDPVLLGQFLRDVDHYHGYYATVCLLKLAALVMLRPSELVGAEWREVNLQTATWTIEAKRMKNPQIVKENNWEQDQHIIPLSRQSIAVFDELKRLNTGSVYVFPSLKGSSGHMCRDTIRYAIRNMGYDSDTMSGHGFRATARTLLEDQLGYDPKTAERQLAHKGNDPHKGAYDRTKHLAKRREMLQAWADYLDRLKAGAQVIPIHQKHEPKAG</sequence>
<dbReference type="InterPro" id="IPR010998">
    <property type="entry name" value="Integrase_recombinase_N"/>
</dbReference>
<dbReference type="Pfam" id="PF00589">
    <property type="entry name" value="Phage_integrase"/>
    <property type="match status" value="1"/>
</dbReference>
<dbReference type="CDD" id="cd00801">
    <property type="entry name" value="INT_P4_C"/>
    <property type="match status" value="1"/>
</dbReference>
<dbReference type="RefSeq" id="WP_078921557.1">
    <property type="nucleotide sequence ID" value="NZ_FUYB01000003.1"/>
</dbReference>
<dbReference type="Proteomes" id="UP000190460">
    <property type="component" value="Unassembled WGS sequence"/>
</dbReference>
<dbReference type="PANTHER" id="PTHR30629:SF2">
    <property type="entry name" value="PROPHAGE INTEGRASE INTS-RELATED"/>
    <property type="match status" value="1"/>
</dbReference>
<organism evidence="6 7">
    <name type="scientific">Thiothrix eikelboomii</name>
    <dbReference type="NCBI Taxonomy" id="92487"/>
    <lineage>
        <taxon>Bacteria</taxon>
        <taxon>Pseudomonadati</taxon>
        <taxon>Pseudomonadota</taxon>
        <taxon>Gammaproteobacteria</taxon>
        <taxon>Thiotrichales</taxon>
        <taxon>Thiotrichaceae</taxon>
        <taxon>Thiothrix</taxon>
    </lineage>
</organism>
<dbReference type="InterPro" id="IPR011010">
    <property type="entry name" value="DNA_brk_join_enz"/>
</dbReference>